<proteinExistence type="predicted"/>
<feature type="compositionally biased region" description="Low complexity" evidence="4">
    <location>
        <begin position="653"/>
        <end position="665"/>
    </location>
</feature>
<protein>
    <submittedName>
        <fullName evidence="5">Uncharacterized protein</fullName>
    </submittedName>
</protein>
<feature type="compositionally biased region" description="Low complexity" evidence="4">
    <location>
        <begin position="827"/>
        <end position="837"/>
    </location>
</feature>
<keyword evidence="6" id="KW-1185">Reference proteome</keyword>
<feature type="region of interest" description="Disordered" evidence="4">
    <location>
        <begin position="345"/>
        <end position="368"/>
    </location>
</feature>
<dbReference type="EMBL" id="KV784379">
    <property type="protein sequence ID" value="OEU08693.1"/>
    <property type="molecule type" value="Genomic_DNA"/>
</dbReference>
<sequence>MSSSNNTPRIQISLSKGTSGTGTANASTSATATPQPSSSSSLLGNNNKLYKSVRKALKNQTLNFKINVECTSLKLSPSGNFLWGGFSDGTLRVWDLSSTFTTEDDNVIASRQKMDVMVNSKLTQGYGAVACQIHARGVHTDLITLIDISDDAQYVFMGVSRGATEVYAVYIGDLEAAVHHHKKQQQQSASSSEEASSGCCTRNILDYLKVYCHSDAKLKGFGACATTTTKSSDTSSSVVTTTTGTGTDTDTSYLLLTGKGIKNIHIWKFTPPKYHPRSSSIGYEYDENENDDNGIWDQLYDTPTNGNTIVLLGFHFRESDNKLLAVSKSDVQKLRLWDLSFEQEQAAAPDEKQQQQQRPKRPPHQDVDNSQYALDIAGGIGVCTGGNMYNVMSIVSLDRPNDPFNHTELALPTPADNNGSGRDSPNDFAQTAYSSRRQRRGEMKAVVNVATSPRDSSHALLELDDGSLIGYSAGASTSTKDSSSSNSHHGIPRLAMASPESTGIPALPADFWRRCICLANISGVVIAASSLYNPNTNKGQLVIRALGGLKKPRGIEKRQPKSKQVVVLQQSTHPPQATPPKQSSSPIAADQQALRDAVSVPPMDGSTANNKKKLLMPPPSSSSSSKLTRVSPDQKQTSSMMITPSHHQQNQKDATNSTTTIATTDDSPESIEGQSSISEYLQPKRIVMQQQQVQEQQKQTGTSSIKKRKIVSSSTTTKTTKTGIDKSGARKEVTESIPKKTSNKAAESVVTGSSKDKQEIVASPAPTFMLNSIGSIPINVPKTGFGGPPVKFRKPPKTTTASAISAISRNPVTPSDIVTGKKRDRSTVSSSLSSSSTNDDIAIVPKKKVAHSNADVTTALLLTELAVSPSMAPPPAKSASSGTASKVAIGSIKSKMPPPSASISKSSSGTFLPKAKASISPSALIQQQQQASRELILQEKITEQYKQLRTFLQDVTNRSMDLIHSRNLRGPVPSALDNDKSRSSAADQNHLSTYSCLLTEHRAAHDYLQRRLLRSAETTLRLLLESSITTEEARTELKQTITKFEGILYDTLHRQELERLSVVSQHPGTTANLVNSGRGGHKNHRKLQQQPSSLEGGTEKQTAATKPYPCQAAFEKVEDICAAITRPVGRPKRGND</sequence>
<dbReference type="Gene3D" id="2.130.10.10">
    <property type="entry name" value="YVTN repeat-like/Quinoprotein amine dehydrogenase"/>
    <property type="match status" value="1"/>
</dbReference>
<feature type="repeat" description="WD" evidence="3">
    <location>
        <begin position="71"/>
        <end position="104"/>
    </location>
</feature>
<feature type="compositionally biased region" description="Polar residues" evidence="4">
    <location>
        <begin position="1"/>
        <end position="14"/>
    </location>
</feature>
<dbReference type="SUPFAM" id="SSF50978">
    <property type="entry name" value="WD40 repeat-like"/>
    <property type="match status" value="1"/>
</dbReference>
<gene>
    <name evidence="5" type="ORF">FRACYDRAFT_249593</name>
</gene>
<feature type="compositionally biased region" description="Polar residues" evidence="4">
    <location>
        <begin position="567"/>
        <end position="586"/>
    </location>
</feature>
<feature type="region of interest" description="Disordered" evidence="4">
    <location>
        <begin position="1"/>
        <end position="44"/>
    </location>
</feature>
<dbReference type="InParanoid" id="A0A1E7ET01"/>
<dbReference type="InterPro" id="IPR001680">
    <property type="entry name" value="WD40_rpt"/>
</dbReference>
<dbReference type="PROSITE" id="PS50082">
    <property type="entry name" value="WD_REPEATS_2"/>
    <property type="match status" value="1"/>
</dbReference>
<feature type="compositionally biased region" description="Polar residues" evidence="4">
    <location>
        <begin position="415"/>
        <end position="435"/>
    </location>
</feature>
<evidence type="ECO:0000313" key="6">
    <source>
        <dbReference type="Proteomes" id="UP000095751"/>
    </source>
</evidence>
<feature type="region of interest" description="Disordered" evidence="4">
    <location>
        <begin position="786"/>
        <end position="838"/>
    </location>
</feature>
<name>A0A1E7ET01_9STRA</name>
<feature type="compositionally biased region" description="Polar residues" evidence="4">
    <location>
        <begin position="739"/>
        <end position="751"/>
    </location>
</feature>
<dbReference type="Proteomes" id="UP000095751">
    <property type="component" value="Unassembled WGS sequence"/>
</dbReference>
<dbReference type="PROSITE" id="PS00678">
    <property type="entry name" value="WD_REPEATS_1"/>
    <property type="match status" value="1"/>
</dbReference>
<feature type="compositionally biased region" description="Polar residues" evidence="4">
    <location>
        <begin position="797"/>
        <end position="813"/>
    </location>
</feature>
<feature type="region of interest" description="Disordered" evidence="4">
    <location>
        <begin position="688"/>
        <end position="751"/>
    </location>
</feature>
<evidence type="ECO:0000313" key="5">
    <source>
        <dbReference type="EMBL" id="OEU08693.1"/>
    </source>
</evidence>
<evidence type="ECO:0000256" key="4">
    <source>
        <dbReference type="SAM" id="MobiDB-lite"/>
    </source>
</evidence>
<feature type="compositionally biased region" description="Polar residues" evidence="4">
    <location>
        <begin position="1088"/>
        <end position="1104"/>
    </location>
</feature>
<feature type="compositionally biased region" description="Low complexity" evidence="4">
    <location>
        <begin position="689"/>
        <end position="704"/>
    </location>
</feature>
<feature type="compositionally biased region" description="Basic and acidic residues" evidence="4">
    <location>
        <begin position="723"/>
        <end position="738"/>
    </location>
</feature>
<evidence type="ECO:0000256" key="3">
    <source>
        <dbReference type="PROSITE-ProRule" id="PRU00221"/>
    </source>
</evidence>
<feature type="region of interest" description="Disordered" evidence="4">
    <location>
        <begin position="474"/>
        <end position="499"/>
    </location>
</feature>
<evidence type="ECO:0000256" key="1">
    <source>
        <dbReference type="ARBA" id="ARBA00022574"/>
    </source>
</evidence>
<feature type="region of interest" description="Disordered" evidence="4">
    <location>
        <begin position="553"/>
        <end position="675"/>
    </location>
</feature>
<feature type="compositionally biased region" description="Polar residues" evidence="4">
    <location>
        <begin position="631"/>
        <end position="652"/>
    </location>
</feature>
<feature type="region of interest" description="Disordered" evidence="4">
    <location>
        <begin position="1074"/>
        <end position="1106"/>
    </location>
</feature>
<dbReference type="InterPro" id="IPR036322">
    <property type="entry name" value="WD40_repeat_dom_sf"/>
</dbReference>
<evidence type="ECO:0000256" key="2">
    <source>
        <dbReference type="ARBA" id="ARBA00022737"/>
    </source>
</evidence>
<dbReference type="InterPro" id="IPR019775">
    <property type="entry name" value="WD40_repeat_CS"/>
</dbReference>
<keyword evidence="2" id="KW-0677">Repeat</keyword>
<reference evidence="5 6" key="1">
    <citation type="submission" date="2016-09" db="EMBL/GenBank/DDBJ databases">
        <title>Extensive genetic diversity and differential bi-allelic expression allows diatom success in the polar Southern Ocean.</title>
        <authorList>
            <consortium name="DOE Joint Genome Institute"/>
            <person name="Mock T."/>
            <person name="Otillar R.P."/>
            <person name="Strauss J."/>
            <person name="Dupont C."/>
            <person name="Frickenhaus S."/>
            <person name="Maumus F."/>
            <person name="Mcmullan M."/>
            <person name="Sanges R."/>
            <person name="Schmutz J."/>
            <person name="Toseland A."/>
            <person name="Valas R."/>
            <person name="Veluchamy A."/>
            <person name="Ward B.J."/>
            <person name="Allen A."/>
            <person name="Barry K."/>
            <person name="Falciatore A."/>
            <person name="Ferrante M."/>
            <person name="Fortunato A.E."/>
            <person name="Gloeckner G."/>
            <person name="Gruber A."/>
            <person name="Hipkin R."/>
            <person name="Janech M."/>
            <person name="Kroth P."/>
            <person name="Leese F."/>
            <person name="Lindquist E."/>
            <person name="Lyon B.R."/>
            <person name="Martin J."/>
            <person name="Mayer C."/>
            <person name="Parker M."/>
            <person name="Quesneville H."/>
            <person name="Raymond J."/>
            <person name="Uhlig C."/>
            <person name="Valentin K.U."/>
            <person name="Worden A.Z."/>
            <person name="Armbrust E.V."/>
            <person name="Bowler C."/>
            <person name="Green B."/>
            <person name="Moulton V."/>
            <person name="Van Oosterhout C."/>
            <person name="Grigoriev I."/>
        </authorList>
    </citation>
    <scope>NUCLEOTIDE SEQUENCE [LARGE SCALE GENOMIC DNA]</scope>
    <source>
        <strain evidence="5 6">CCMP1102</strain>
    </source>
</reference>
<organism evidence="5 6">
    <name type="scientific">Fragilariopsis cylindrus CCMP1102</name>
    <dbReference type="NCBI Taxonomy" id="635003"/>
    <lineage>
        <taxon>Eukaryota</taxon>
        <taxon>Sar</taxon>
        <taxon>Stramenopiles</taxon>
        <taxon>Ochrophyta</taxon>
        <taxon>Bacillariophyta</taxon>
        <taxon>Bacillariophyceae</taxon>
        <taxon>Bacillariophycidae</taxon>
        <taxon>Bacillariales</taxon>
        <taxon>Bacillariaceae</taxon>
        <taxon>Fragilariopsis</taxon>
    </lineage>
</organism>
<keyword evidence="1 3" id="KW-0853">WD repeat</keyword>
<dbReference type="InterPro" id="IPR015943">
    <property type="entry name" value="WD40/YVTN_repeat-like_dom_sf"/>
</dbReference>
<dbReference type="OrthoDB" id="161629at2759"/>
<accession>A0A1E7ET01</accession>
<feature type="compositionally biased region" description="Low complexity" evidence="4">
    <location>
        <begin position="711"/>
        <end position="722"/>
    </location>
</feature>
<feature type="compositionally biased region" description="Low complexity" evidence="4">
    <location>
        <begin position="15"/>
        <end position="44"/>
    </location>
</feature>
<dbReference type="AlphaFoldDB" id="A0A1E7ET01"/>
<feature type="region of interest" description="Disordered" evidence="4">
    <location>
        <begin position="405"/>
        <end position="440"/>
    </location>
</feature>
<dbReference type="KEGG" id="fcy:FRACYDRAFT_249593"/>
<feature type="compositionally biased region" description="Low complexity" evidence="4">
    <location>
        <begin position="474"/>
        <end position="489"/>
    </location>
</feature>